<dbReference type="PANTHER" id="PTHR31793:SF27">
    <property type="entry name" value="NOVEL THIOESTERASE SUPERFAMILY DOMAIN AND SAPOSIN A-TYPE DOMAIN CONTAINING PROTEIN (0610012H03RIK)"/>
    <property type="match status" value="1"/>
</dbReference>
<comment type="similarity">
    <text evidence="1">Belongs to the 4-hydroxybenzoyl-CoA thioesterase family.</text>
</comment>
<sequence>MWSGKIFMVANPGKRLFTTVEMEHKMQNYKYFLPIQTRWNDNDHYGHVNNSIYHFYVDTIVNNYLIWFCGLKTSNCPDKSVGYMVDTRCIYRKPLQYPQVLLGGLCISKIGKSSVHYQVAFFEPKLDYTKMCSDNPQSDPHLKLGLGSRGLLLDPSTASDFISEMVEHYHDKASVVGKSVHVFVNSKSQKPASKLNEHLLSGLQNVFAPCAVTKSNL</sequence>
<keyword evidence="2" id="KW-0378">Hydrolase</keyword>
<dbReference type="Pfam" id="PF13279">
    <property type="entry name" value="4HBT_2"/>
    <property type="match status" value="1"/>
</dbReference>
<evidence type="ECO:0008006" key="5">
    <source>
        <dbReference type="Google" id="ProtNLM"/>
    </source>
</evidence>
<evidence type="ECO:0000256" key="2">
    <source>
        <dbReference type="ARBA" id="ARBA00022801"/>
    </source>
</evidence>
<dbReference type="Gene3D" id="3.10.129.10">
    <property type="entry name" value="Hotdog Thioesterase"/>
    <property type="match status" value="1"/>
</dbReference>
<accession>A0ABP0FFM5</accession>
<dbReference type="CDD" id="cd00586">
    <property type="entry name" value="4HBT"/>
    <property type="match status" value="1"/>
</dbReference>
<comment type="caution">
    <text evidence="3">The sequence shown here is derived from an EMBL/GenBank/DDBJ whole genome shotgun (WGS) entry which is preliminary data.</text>
</comment>
<evidence type="ECO:0000313" key="3">
    <source>
        <dbReference type="EMBL" id="CAK8677284.1"/>
    </source>
</evidence>
<dbReference type="EMBL" id="CAWYQH010000046">
    <property type="protein sequence ID" value="CAK8677284.1"/>
    <property type="molecule type" value="Genomic_DNA"/>
</dbReference>
<proteinExistence type="inferred from homology"/>
<dbReference type="InterPro" id="IPR029069">
    <property type="entry name" value="HotDog_dom_sf"/>
</dbReference>
<keyword evidence="4" id="KW-1185">Reference proteome</keyword>
<organism evidence="3 4">
    <name type="scientific">Clavelina lepadiformis</name>
    <name type="common">Light-bulb sea squirt</name>
    <name type="synonym">Ascidia lepadiformis</name>
    <dbReference type="NCBI Taxonomy" id="159417"/>
    <lineage>
        <taxon>Eukaryota</taxon>
        <taxon>Metazoa</taxon>
        <taxon>Chordata</taxon>
        <taxon>Tunicata</taxon>
        <taxon>Ascidiacea</taxon>
        <taxon>Aplousobranchia</taxon>
        <taxon>Clavelinidae</taxon>
        <taxon>Clavelina</taxon>
    </lineage>
</organism>
<protein>
    <recommendedName>
        <fullName evidence="5">Thioesterase domain-containing protein</fullName>
    </recommendedName>
</protein>
<evidence type="ECO:0000313" key="4">
    <source>
        <dbReference type="Proteomes" id="UP001642483"/>
    </source>
</evidence>
<dbReference type="Proteomes" id="UP001642483">
    <property type="component" value="Unassembled WGS sequence"/>
</dbReference>
<reference evidence="3 4" key="1">
    <citation type="submission" date="2024-02" db="EMBL/GenBank/DDBJ databases">
        <authorList>
            <person name="Daric V."/>
            <person name="Darras S."/>
        </authorList>
    </citation>
    <scope>NUCLEOTIDE SEQUENCE [LARGE SCALE GENOMIC DNA]</scope>
</reference>
<gene>
    <name evidence="3" type="ORF">CVLEPA_LOCUS6678</name>
</gene>
<name>A0ABP0FFM5_CLALP</name>
<dbReference type="PANTHER" id="PTHR31793">
    <property type="entry name" value="4-HYDROXYBENZOYL-COA THIOESTERASE FAMILY MEMBER"/>
    <property type="match status" value="1"/>
</dbReference>
<dbReference type="InterPro" id="IPR050563">
    <property type="entry name" value="4-hydroxybenzoyl-CoA_TE"/>
</dbReference>
<evidence type="ECO:0000256" key="1">
    <source>
        <dbReference type="ARBA" id="ARBA00005953"/>
    </source>
</evidence>
<dbReference type="SUPFAM" id="SSF54637">
    <property type="entry name" value="Thioesterase/thiol ester dehydrase-isomerase"/>
    <property type="match status" value="1"/>
</dbReference>